<sequence length="548" mass="59763">MQLADRQRAFEEAVKAHFGVTKRSKLNQAFGVSNSAKVIEGGIQLGVPNLDKWPDDADCFVLLCVIRFPPEDEVYFAIQVRSGLGDMARRLAEMRRLGEEAKARAAGTEADDDTGEGALEYSARNNLVVAYLAQDGRLYFRNKGFWNSLRFDLSAVAPAVEVDSVAVAVYPPGASTRRSMLAREFVGYLARFVGHARVHELSPWPDARALGPLMRRMPDTIDVAVLRSAIEAQGGYYVDGLVERFHEGLNFLSGKHFVILSGLSGTGKTQIAIKYARAVHGITDRGESDPLLFVCPVRPEWTDPTGLTGYHDVLSGKFVVPRFLEAVLVAVANRESPVFVVLDEMNLARVEFYLSEVLSAMESGLPLRLHPNGLPLEGTTGGDVPAEVPFPPNLFLVGTINVDETTNSVSDKVLDRAVVIDMSAVDLIGFVDGLAADPSLAASAAAMRDLLARLNALLLPNACGFGYRVAEEAIRYHAFASVRLGRASADVIDDMLSQKVLVKLRGSHGQRQMLDGLEALLAPYRRSAAIVRRMAAEMDELGSFRYAR</sequence>
<reference evidence="1 2" key="1">
    <citation type="submission" date="2018-06" db="EMBL/GenBank/DDBJ databases">
        <title>Complete genome sequencing of Azospirillum sp. M2T2B2.</title>
        <authorList>
            <person name="Heo J."/>
            <person name="Kim S.-J."/>
            <person name="Kwon S.-W."/>
            <person name="Anandham R."/>
        </authorList>
    </citation>
    <scope>NUCLEOTIDE SEQUENCE [LARGE SCALE GENOMIC DNA]</scope>
    <source>
        <strain evidence="1 2">M2T2B2</strain>
        <plasmid evidence="1 2">unnamed6</plasmid>
    </source>
</reference>
<keyword evidence="1" id="KW-0614">Plasmid</keyword>
<keyword evidence="2" id="KW-1185">Reference proteome</keyword>
<gene>
    <name evidence="1" type="ORF">DM194_27620</name>
</gene>
<dbReference type="SUPFAM" id="SSF52540">
    <property type="entry name" value="P-loop containing nucleoside triphosphate hydrolases"/>
    <property type="match status" value="1"/>
</dbReference>
<dbReference type="AlphaFoldDB" id="A0A2U9SEV6"/>
<evidence type="ECO:0000313" key="2">
    <source>
        <dbReference type="Proteomes" id="UP000249605"/>
    </source>
</evidence>
<dbReference type="Gene3D" id="3.40.50.300">
    <property type="entry name" value="P-loop containing nucleotide triphosphate hydrolases"/>
    <property type="match status" value="1"/>
</dbReference>
<name>A0A2U9SEV6_9PROT</name>
<organism evidence="1 2">
    <name type="scientific">Azospirillum ramasamyi</name>
    <dbReference type="NCBI Taxonomy" id="682998"/>
    <lineage>
        <taxon>Bacteria</taxon>
        <taxon>Pseudomonadati</taxon>
        <taxon>Pseudomonadota</taxon>
        <taxon>Alphaproteobacteria</taxon>
        <taxon>Rhodospirillales</taxon>
        <taxon>Azospirillaceae</taxon>
        <taxon>Azospirillum</taxon>
    </lineage>
</organism>
<dbReference type="RefSeq" id="WP_111070851.1">
    <property type="nucleotide sequence ID" value="NZ_CP029836.1"/>
</dbReference>
<dbReference type="Proteomes" id="UP000249605">
    <property type="component" value="Plasmid unnamed6"/>
</dbReference>
<dbReference type="KEGG" id="azm:DM194_27620"/>
<evidence type="ECO:0000313" key="1">
    <source>
        <dbReference type="EMBL" id="AWU98062.1"/>
    </source>
</evidence>
<accession>A0A2U9SEV6</accession>
<proteinExistence type="predicted"/>
<geneLocation type="plasmid" evidence="1 2">
    <name>unnamed6</name>
</geneLocation>
<evidence type="ECO:0008006" key="3">
    <source>
        <dbReference type="Google" id="ProtNLM"/>
    </source>
</evidence>
<dbReference type="EMBL" id="CP029836">
    <property type="protein sequence ID" value="AWU98062.1"/>
    <property type="molecule type" value="Genomic_DNA"/>
</dbReference>
<dbReference type="InterPro" id="IPR027417">
    <property type="entry name" value="P-loop_NTPase"/>
</dbReference>
<protein>
    <recommendedName>
        <fullName evidence="3">AAA+ ATPase domain-containing protein</fullName>
    </recommendedName>
</protein>
<dbReference type="OrthoDB" id="9781481at2"/>